<sequence length="115" mass="12806">MRSSRFTSSLRSVPTLGCESPARFEFFANENHTVQSPLARMARRPSCTLKATTRRTLPLCQPQGDDKEGHRDLFDTITEAAKCMKAHAVELPAGHNLTAGEMKYLDTLLRAQARS</sequence>
<name>A0ABX7P6W5_9BACT</name>
<protein>
    <submittedName>
        <fullName evidence="1">Uncharacterized protein</fullName>
    </submittedName>
</protein>
<evidence type="ECO:0000313" key="2">
    <source>
        <dbReference type="Proteomes" id="UP000662747"/>
    </source>
</evidence>
<dbReference type="RefSeq" id="WP_206727742.1">
    <property type="nucleotide sequence ID" value="NZ_CP071090.1"/>
</dbReference>
<proteinExistence type="predicted"/>
<evidence type="ECO:0000313" key="1">
    <source>
        <dbReference type="EMBL" id="QSQ26192.1"/>
    </source>
</evidence>
<dbReference type="EMBL" id="CP071090">
    <property type="protein sequence ID" value="QSQ26192.1"/>
    <property type="molecule type" value="Genomic_DNA"/>
</dbReference>
<organism evidence="1 2">
    <name type="scientific">Pyxidicoccus parkwayensis</name>
    <dbReference type="NCBI Taxonomy" id="2813578"/>
    <lineage>
        <taxon>Bacteria</taxon>
        <taxon>Pseudomonadati</taxon>
        <taxon>Myxococcota</taxon>
        <taxon>Myxococcia</taxon>
        <taxon>Myxococcales</taxon>
        <taxon>Cystobacterineae</taxon>
        <taxon>Myxococcaceae</taxon>
        <taxon>Pyxidicoccus</taxon>
    </lineage>
</organism>
<reference evidence="1 2" key="1">
    <citation type="submission" date="2021-02" db="EMBL/GenBank/DDBJ databases">
        <title>De Novo genome assembly of isolated myxobacteria.</title>
        <authorList>
            <person name="Stevens D.C."/>
        </authorList>
    </citation>
    <scope>NUCLEOTIDE SEQUENCE [LARGE SCALE GENOMIC DNA]</scope>
    <source>
        <strain evidence="2">SCPEA02</strain>
    </source>
</reference>
<gene>
    <name evidence="1" type="ORF">JY651_15195</name>
</gene>
<accession>A0ABX7P6W5</accession>
<keyword evidence="2" id="KW-1185">Reference proteome</keyword>
<dbReference type="Proteomes" id="UP000662747">
    <property type="component" value="Chromosome"/>
</dbReference>